<evidence type="ECO:0000313" key="2">
    <source>
        <dbReference type="EMBL" id="GAG08280.1"/>
    </source>
</evidence>
<name>X0URE6_9ZZZZ</name>
<comment type="caution">
    <text evidence="2">The sequence shown here is derived from an EMBL/GenBank/DDBJ whole genome shotgun (WGS) entry which is preliminary data.</text>
</comment>
<accession>X0URE6</accession>
<gene>
    <name evidence="2" type="ORF">S01H1_38841</name>
</gene>
<feature type="compositionally biased region" description="Polar residues" evidence="1">
    <location>
        <begin position="21"/>
        <end position="43"/>
    </location>
</feature>
<sequence>MLRYLPLLAVIGLMACGGEPNQDSPTEQPPASTNDVDYSSSEDLASDPNVVVFDNYRFTGTNIGGILDNSMWSGQTTSMKVRNYTTMTDFELLMEGENGAVMVWVTLARTIEDLIEPGQRYVLNNTDEDAFGSYAMTCSGNEAYSWNYDVSANTLIVETEEHELGTLVSVDIAAVYPDAGINDTMSGQFILERIE</sequence>
<feature type="region of interest" description="Disordered" evidence="1">
    <location>
        <begin position="19"/>
        <end position="43"/>
    </location>
</feature>
<proteinExistence type="predicted"/>
<dbReference type="AlphaFoldDB" id="X0URE6"/>
<dbReference type="PROSITE" id="PS51257">
    <property type="entry name" value="PROKAR_LIPOPROTEIN"/>
    <property type="match status" value="1"/>
</dbReference>
<evidence type="ECO:0008006" key="3">
    <source>
        <dbReference type="Google" id="ProtNLM"/>
    </source>
</evidence>
<protein>
    <recommendedName>
        <fullName evidence="3">Lipoprotein</fullName>
    </recommendedName>
</protein>
<dbReference type="EMBL" id="BARS01024472">
    <property type="protein sequence ID" value="GAG08280.1"/>
    <property type="molecule type" value="Genomic_DNA"/>
</dbReference>
<reference evidence="2" key="1">
    <citation type="journal article" date="2014" name="Front. Microbiol.">
        <title>High frequency of phylogenetically diverse reductive dehalogenase-homologous genes in deep subseafloor sedimentary metagenomes.</title>
        <authorList>
            <person name="Kawai M."/>
            <person name="Futagami T."/>
            <person name="Toyoda A."/>
            <person name="Takaki Y."/>
            <person name="Nishi S."/>
            <person name="Hori S."/>
            <person name="Arai W."/>
            <person name="Tsubouchi T."/>
            <person name="Morono Y."/>
            <person name="Uchiyama I."/>
            <person name="Ito T."/>
            <person name="Fujiyama A."/>
            <person name="Inagaki F."/>
            <person name="Takami H."/>
        </authorList>
    </citation>
    <scope>NUCLEOTIDE SEQUENCE</scope>
    <source>
        <strain evidence="2">Expedition CK06-06</strain>
    </source>
</reference>
<organism evidence="2">
    <name type="scientific">marine sediment metagenome</name>
    <dbReference type="NCBI Taxonomy" id="412755"/>
    <lineage>
        <taxon>unclassified sequences</taxon>
        <taxon>metagenomes</taxon>
        <taxon>ecological metagenomes</taxon>
    </lineage>
</organism>
<evidence type="ECO:0000256" key="1">
    <source>
        <dbReference type="SAM" id="MobiDB-lite"/>
    </source>
</evidence>